<dbReference type="EMBL" id="CM055729">
    <property type="protein sequence ID" value="KAJ8015229.1"/>
    <property type="molecule type" value="Genomic_DNA"/>
</dbReference>
<sequence>MPARRQSVKLQSVVVSVPSHSVTDSEEASAAEKANYKSPGIFYRAISGLQQQALGDPRGNYPQPDAPFPFFSVVPGCEWEGRAGQWRGETGQCFTPTEGAAWFSSQSPTDRPN</sequence>
<evidence type="ECO:0000313" key="1">
    <source>
        <dbReference type="EMBL" id="KAJ8015229.1"/>
    </source>
</evidence>
<organism evidence="1 2">
    <name type="scientific">Dallia pectoralis</name>
    <name type="common">Alaska blackfish</name>
    <dbReference type="NCBI Taxonomy" id="75939"/>
    <lineage>
        <taxon>Eukaryota</taxon>
        <taxon>Metazoa</taxon>
        <taxon>Chordata</taxon>
        <taxon>Craniata</taxon>
        <taxon>Vertebrata</taxon>
        <taxon>Euteleostomi</taxon>
        <taxon>Actinopterygii</taxon>
        <taxon>Neopterygii</taxon>
        <taxon>Teleostei</taxon>
        <taxon>Protacanthopterygii</taxon>
        <taxon>Esociformes</taxon>
        <taxon>Umbridae</taxon>
        <taxon>Dallia</taxon>
    </lineage>
</organism>
<comment type="caution">
    <text evidence="1">The sequence shown here is derived from an EMBL/GenBank/DDBJ whole genome shotgun (WGS) entry which is preliminary data.</text>
</comment>
<evidence type="ECO:0000313" key="2">
    <source>
        <dbReference type="Proteomes" id="UP001157502"/>
    </source>
</evidence>
<reference evidence="1" key="1">
    <citation type="submission" date="2021-05" db="EMBL/GenBank/DDBJ databases">
        <authorList>
            <person name="Pan Q."/>
            <person name="Jouanno E."/>
            <person name="Zahm M."/>
            <person name="Klopp C."/>
            <person name="Cabau C."/>
            <person name="Louis A."/>
            <person name="Berthelot C."/>
            <person name="Parey E."/>
            <person name="Roest Crollius H."/>
            <person name="Montfort J."/>
            <person name="Robinson-Rechavi M."/>
            <person name="Bouchez O."/>
            <person name="Lampietro C."/>
            <person name="Lopez Roques C."/>
            <person name="Donnadieu C."/>
            <person name="Postlethwait J."/>
            <person name="Bobe J."/>
            <person name="Dillon D."/>
            <person name="Chandos A."/>
            <person name="von Hippel F."/>
            <person name="Guiguen Y."/>
        </authorList>
    </citation>
    <scope>NUCLEOTIDE SEQUENCE</scope>
    <source>
        <strain evidence="1">YG-Jan2019</strain>
    </source>
</reference>
<name>A0ACC2HGX1_DALPE</name>
<proteinExistence type="predicted"/>
<protein>
    <submittedName>
        <fullName evidence="1">Uncharacterized protein</fullName>
    </submittedName>
</protein>
<keyword evidence="2" id="KW-1185">Reference proteome</keyword>
<accession>A0ACC2HGX1</accession>
<gene>
    <name evidence="1" type="ORF">DPEC_G00023960</name>
</gene>
<dbReference type="Proteomes" id="UP001157502">
    <property type="component" value="Chromosome 2"/>
</dbReference>